<keyword evidence="7 10" id="KW-0508">mRNA splicing</keyword>
<dbReference type="GO" id="GO:0005681">
    <property type="term" value="C:spliceosomal complex"/>
    <property type="evidence" value="ECO:0007669"/>
    <property type="project" value="UniProtKB-KW"/>
</dbReference>
<protein>
    <recommendedName>
        <fullName evidence="10">U6 snRNA-associated Sm-like protein LSm5</fullName>
    </recommendedName>
</protein>
<feature type="domain" description="Sm" evidence="11">
    <location>
        <begin position="62"/>
        <end position="137"/>
    </location>
</feature>
<evidence type="ECO:0000256" key="6">
    <source>
        <dbReference type="ARBA" id="ARBA00022990"/>
    </source>
</evidence>
<evidence type="ECO:0000256" key="7">
    <source>
        <dbReference type="ARBA" id="ARBA00023187"/>
    </source>
</evidence>
<keyword evidence="13" id="KW-1185">Reference proteome</keyword>
<dbReference type="GO" id="GO:1990726">
    <property type="term" value="C:Lsm1-7-Pat1 complex"/>
    <property type="evidence" value="ECO:0007669"/>
    <property type="project" value="TreeGrafter"/>
</dbReference>
<dbReference type="GO" id="GO:0005688">
    <property type="term" value="C:U6 snRNP"/>
    <property type="evidence" value="ECO:0007669"/>
    <property type="project" value="TreeGrafter"/>
</dbReference>
<evidence type="ECO:0000259" key="11">
    <source>
        <dbReference type="PROSITE" id="PS52002"/>
    </source>
</evidence>
<evidence type="ECO:0000256" key="2">
    <source>
        <dbReference type="ARBA" id="ARBA00006850"/>
    </source>
</evidence>
<evidence type="ECO:0000256" key="4">
    <source>
        <dbReference type="ARBA" id="ARBA00022728"/>
    </source>
</evidence>
<keyword evidence="3 10" id="KW-0507">mRNA processing</keyword>
<comment type="subunit">
    <text evidence="10">LSm subunits form a heteromer with a doughnut shape.</text>
</comment>
<dbReference type="InterPro" id="IPR010920">
    <property type="entry name" value="LSM_dom_sf"/>
</dbReference>
<dbReference type="PROSITE" id="PS52002">
    <property type="entry name" value="SM"/>
    <property type="match status" value="1"/>
</dbReference>
<gene>
    <name evidence="10" type="primary">LSM5</name>
    <name evidence="12" type="ORF">LSALG_LOCUS36213</name>
</gene>
<evidence type="ECO:0000256" key="9">
    <source>
        <dbReference type="ARBA" id="ARBA00023274"/>
    </source>
</evidence>
<evidence type="ECO:0000256" key="3">
    <source>
        <dbReference type="ARBA" id="ARBA00022664"/>
    </source>
</evidence>
<dbReference type="InterPro" id="IPR033871">
    <property type="entry name" value="LSm5"/>
</dbReference>
<dbReference type="SMART" id="SM00651">
    <property type="entry name" value="Sm"/>
    <property type="match status" value="1"/>
</dbReference>
<dbReference type="EMBL" id="OX465084">
    <property type="protein sequence ID" value="CAI9297395.1"/>
    <property type="molecule type" value="Genomic_DNA"/>
</dbReference>
<evidence type="ECO:0000256" key="1">
    <source>
        <dbReference type="ARBA" id="ARBA00004123"/>
    </source>
</evidence>
<dbReference type="InterPro" id="IPR047575">
    <property type="entry name" value="Sm"/>
</dbReference>
<reference evidence="12" key="1">
    <citation type="submission" date="2023-04" db="EMBL/GenBank/DDBJ databases">
        <authorList>
            <person name="Vijverberg K."/>
            <person name="Xiong W."/>
            <person name="Schranz E."/>
        </authorList>
    </citation>
    <scope>NUCLEOTIDE SEQUENCE</scope>
</reference>
<evidence type="ECO:0000256" key="5">
    <source>
        <dbReference type="ARBA" id="ARBA00022884"/>
    </source>
</evidence>
<comment type="subcellular location">
    <subcellularLocation>
        <location evidence="1 10">Nucleus</location>
    </subcellularLocation>
</comment>
<evidence type="ECO:0000313" key="12">
    <source>
        <dbReference type="EMBL" id="CAI9297395.1"/>
    </source>
</evidence>
<keyword evidence="6" id="KW-0007">Acetylation</keyword>
<name>A0AA35ZR68_LACSI</name>
<accession>A0AA35ZR68</accession>
<keyword evidence="8 10" id="KW-0539">Nucleus</keyword>
<evidence type="ECO:0000256" key="10">
    <source>
        <dbReference type="RuleBase" id="RU365055"/>
    </source>
</evidence>
<comment type="function">
    <text evidence="10">Plays a role in U6 snRNP assembly and function. Binds to the 3' end of U6 snRNA.</text>
</comment>
<dbReference type="GO" id="GO:0000398">
    <property type="term" value="P:mRNA splicing, via spliceosome"/>
    <property type="evidence" value="ECO:0007669"/>
    <property type="project" value="TreeGrafter"/>
</dbReference>
<organism evidence="12 13">
    <name type="scientific">Lactuca saligna</name>
    <name type="common">Willowleaf lettuce</name>
    <dbReference type="NCBI Taxonomy" id="75948"/>
    <lineage>
        <taxon>Eukaryota</taxon>
        <taxon>Viridiplantae</taxon>
        <taxon>Streptophyta</taxon>
        <taxon>Embryophyta</taxon>
        <taxon>Tracheophyta</taxon>
        <taxon>Spermatophyta</taxon>
        <taxon>Magnoliopsida</taxon>
        <taxon>eudicotyledons</taxon>
        <taxon>Gunneridae</taxon>
        <taxon>Pentapetalae</taxon>
        <taxon>asterids</taxon>
        <taxon>campanulids</taxon>
        <taxon>Asterales</taxon>
        <taxon>Asteraceae</taxon>
        <taxon>Cichorioideae</taxon>
        <taxon>Cichorieae</taxon>
        <taxon>Lactucinae</taxon>
        <taxon>Lactuca</taxon>
    </lineage>
</organism>
<proteinExistence type="inferred from homology"/>
<keyword evidence="4 10" id="KW-0747">Spliceosome</keyword>
<dbReference type="Gene3D" id="2.30.30.100">
    <property type="match status" value="1"/>
</dbReference>
<keyword evidence="9 10" id="KW-0687">Ribonucleoprotein</keyword>
<dbReference type="InterPro" id="IPR001163">
    <property type="entry name" value="Sm_dom_euk/arc"/>
</dbReference>
<dbReference type="Pfam" id="PF01423">
    <property type="entry name" value="LSM"/>
    <property type="match status" value="1"/>
</dbReference>
<keyword evidence="5 10" id="KW-0694">RNA-binding</keyword>
<comment type="similarity">
    <text evidence="2 10">Belongs to the snRNP Sm proteins family.</text>
</comment>
<dbReference type="GO" id="GO:0003723">
    <property type="term" value="F:RNA binding"/>
    <property type="evidence" value="ECO:0007669"/>
    <property type="project" value="UniProtKB-KW"/>
</dbReference>
<dbReference type="CDD" id="cd01732">
    <property type="entry name" value="LSm5"/>
    <property type="match status" value="1"/>
</dbReference>
<sequence length="140" mass="15694">MACVEPSAWIEWSPRLELATKPSAPTFGTHRRKGSVRNAYKFNLPKRFVSRESMAHNPSQLLPSELIDRCIGSKIWVIMKGDKELVGTLKGFDVYVNMVLEDVTEYEITPEGRRITKLDQILLNGNNIAILVPGGSPDPE</sequence>
<dbReference type="PANTHER" id="PTHR20971:SF10">
    <property type="entry name" value="U6 SNRNA-ASSOCIATED SM-LIKE PROTEIN LSM5"/>
    <property type="match status" value="1"/>
</dbReference>
<evidence type="ECO:0000313" key="13">
    <source>
        <dbReference type="Proteomes" id="UP001177003"/>
    </source>
</evidence>
<evidence type="ECO:0000256" key="8">
    <source>
        <dbReference type="ARBA" id="ARBA00023242"/>
    </source>
</evidence>
<dbReference type="PANTHER" id="PTHR20971">
    <property type="entry name" value="U6 SNRNA-ASSOCIATED PROTEIN"/>
    <property type="match status" value="1"/>
</dbReference>
<dbReference type="FunFam" id="2.30.30.100:FF:000003">
    <property type="entry name" value="U6 snRNA-associated Sm-like protein LSm5"/>
    <property type="match status" value="1"/>
</dbReference>
<dbReference type="SUPFAM" id="SSF50182">
    <property type="entry name" value="Sm-like ribonucleoproteins"/>
    <property type="match status" value="1"/>
</dbReference>
<dbReference type="GO" id="GO:0046540">
    <property type="term" value="C:U4/U6 x U5 tri-snRNP complex"/>
    <property type="evidence" value="ECO:0007669"/>
    <property type="project" value="TreeGrafter"/>
</dbReference>
<dbReference type="Proteomes" id="UP001177003">
    <property type="component" value="Chromosome 8"/>
</dbReference>
<dbReference type="AlphaFoldDB" id="A0AA35ZR68"/>